<dbReference type="InterPro" id="IPR011990">
    <property type="entry name" value="TPR-like_helical_dom_sf"/>
</dbReference>
<gene>
    <name evidence="4" type="ORF">A2774_01145</name>
</gene>
<feature type="transmembrane region" description="Helical" evidence="3">
    <location>
        <begin position="171"/>
        <end position="197"/>
    </location>
</feature>
<feature type="transmembrane region" description="Helical" evidence="3">
    <location>
        <begin position="354"/>
        <end position="372"/>
    </location>
</feature>
<reference evidence="4 5" key="1">
    <citation type="journal article" date="2016" name="Nat. Commun.">
        <title>Thousands of microbial genomes shed light on interconnected biogeochemical processes in an aquifer system.</title>
        <authorList>
            <person name="Anantharaman K."/>
            <person name="Brown C.T."/>
            <person name="Hug L.A."/>
            <person name="Sharon I."/>
            <person name="Castelle C.J."/>
            <person name="Probst A.J."/>
            <person name="Thomas B.C."/>
            <person name="Singh A."/>
            <person name="Wilkins M.J."/>
            <person name="Karaoz U."/>
            <person name="Brodie E.L."/>
            <person name="Williams K.H."/>
            <person name="Hubbard S.S."/>
            <person name="Banfield J.F."/>
        </authorList>
    </citation>
    <scope>NUCLEOTIDE SEQUENCE [LARGE SCALE GENOMIC DNA]</scope>
</reference>
<feature type="transmembrane region" description="Helical" evidence="3">
    <location>
        <begin position="142"/>
        <end position="159"/>
    </location>
</feature>
<dbReference type="InterPro" id="IPR052346">
    <property type="entry name" value="O-mannosyl-transferase_TMTC"/>
</dbReference>
<evidence type="ECO:0000313" key="5">
    <source>
        <dbReference type="Proteomes" id="UP000177208"/>
    </source>
</evidence>
<evidence type="ECO:0000256" key="3">
    <source>
        <dbReference type="SAM" id="Phobius"/>
    </source>
</evidence>
<keyword evidence="3" id="KW-0472">Membrane</keyword>
<comment type="caution">
    <text evidence="4">The sequence shown here is derived from an EMBL/GenBank/DDBJ whole genome shotgun (WGS) entry which is preliminary data.</text>
</comment>
<dbReference type="PANTHER" id="PTHR44227">
    <property type="match status" value="1"/>
</dbReference>
<organism evidence="4 5">
    <name type="scientific">Candidatus Roizmanbacteria bacterium RIFCSPHIGHO2_01_FULL_39_12c</name>
    <dbReference type="NCBI Taxonomy" id="1802031"/>
    <lineage>
        <taxon>Bacteria</taxon>
        <taxon>Candidatus Roizmaniibacteriota</taxon>
    </lineage>
</organism>
<evidence type="ECO:0000313" key="4">
    <source>
        <dbReference type="EMBL" id="OGK15004.1"/>
    </source>
</evidence>
<keyword evidence="3" id="KW-0812">Transmembrane</keyword>
<dbReference type="InterPro" id="IPR019734">
    <property type="entry name" value="TPR_rpt"/>
</dbReference>
<feature type="transmembrane region" description="Helical" evidence="3">
    <location>
        <begin position="377"/>
        <end position="395"/>
    </location>
</feature>
<dbReference type="Pfam" id="PF13181">
    <property type="entry name" value="TPR_8"/>
    <property type="match status" value="1"/>
</dbReference>
<evidence type="ECO:0000256" key="2">
    <source>
        <dbReference type="ARBA" id="ARBA00022803"/>
    </source>
</evidence>
<feature type="transmembrane region" description="Helical" evidence="3">
    <location>
        <begin position="297"/>
        <end position="316"/>
    </location>
</feature>
<dbReference type="Gene3D" id="1.25.40.10">
    <property type="entry name" value="Tetratricopeptide repeat domain"/>
    <property type="match status" value="1"/>
</dbReference>
<feature type="transmembrane region" description="Helical" evidence="3">
    <location>
        <begin position="323"/>
        <end position="342"/>
    </location>
</feature>
<feature type="transmembrane region" description="Helical" evidence="3">
    <location>
        <begin position="209"/>
        <end position="227"/>
    </location>
</feature>
<accession>A0A1F7G7W1</accession>
<dbReference type="AlphaFoldDB" id="A0A1F7G7W1"/>
<feature type="transmembrane region" description="Helical" evidence="3">
    <location>
        <begin position="65"/>
        <end position="81"/>
    </location>
</feature>
<sequence>MNFKKYLVLLFIFILLSFALYGNSINGDFVHDDFFFANRLELKNPNYVFQIWNEPYLPHNNSAGLFRPLTLFSFILNFVLFGSSTKSFHITNIVLNGLISFLVFLVCYKLFKRLSLSLFIALLFAFLPIHSEAISSIKGREELLSAFFGLLSWLFFIKITENSKIIKYFQIILSAFLYLLAVLTKELILFLPAIFLVDLFFKKSKSKTMLIKIASIYAVTLVLYFFWRYTVLGEYAFGKDNLYFAVNPLAYTDFWTRFLTAFKIAFIYIGKTYIPWNLSASYHYNQLPLVTNLFTSWQAIFGFTLLLLLVFVAFSIRWRNSPIQIGSLTFIITFFIFSKFLFKGGDLLAERWMYFPSIGLSIIGGFLFDKLFKKNKLLGSVIFTSVLMTYSWILIPRNLVWRSSESLYKSMIKSAPKSVMGHWGLADYYFGKNQMSQAKKEAEIAYSIDKDYPPLLNIVGQIAYKEGNYKLAKAAFYRATIVAPTIGEGFRNAAMVYYRLGEYENAKRALKRLVYKKSKSRDSDIIDYALVLAKLGKHKESLSVIISNFGQEPIHSKARLVLAINYFKTGNIKEAQKFFDWNNNLLEKEKLKLLDEF</sequence>
<keyword evidence="3" id="KW-1133">Transmembrane helix</keyword>
<dbReference type="SMART" id="SM00028">
    <property type="entry name" value="TPR"/>
    <property type="match status" value="3"/>
</dbReference>
<proteinExistence type="predicted"/>
<feature type="transmembrane region" description="Helical" evidence="3">
    <location>
        <begin position="117"/>
        <end position="135"/>
    </location>
</feature>
<keyword evidence="1" id="KW-0677">Repeat</keyword>
<name>A0A1F7G7W1_9BACT</name>
<feature type="transmembrane region" description="Helical" evidence="3">
    <location>
        <begin position="93"/>
        <end position="111"/>
    </location>
</feature>
<dbReference type="PANTHER" id="PTHR44227:SF3">
    <property type="entry name" value="PROTEIN O-MANNOSYL-TRANSFERASE TMTC4"/>
    <property type="match status" value="1"/>
</dbReference>
<keyword evidence="2" id="KW-0802">TPR repeat</keyword>
<evidence type="ECO:0000256" key="1">
    <source>
        <dbReference type="ARBA" id="ARBA00022737"/>
    </source>
</evidence>
<protein>
    <submittedName>
        <fullName evidence="4">Uncharacterized protein</fullName>
    </submittedName>
</protein>
<dbReference type="Proteomes" id="UP000177208">
    <property type="component" value="Unassembled WGS sequence"/>
</dbReference>
<dbReference type="SUPFAM" id="SSF48452">
    <property type="entry name" value="TPR-like"/>
    <property type="match status" value="1"/>
</dbReference>
<dbReference type="EMBL" id="MFZG01000043">
    <property type="protein sequence ID" value="OGK15004.1"/>
    <property type="molecule type" value="Genomic_DNA"/>
</dbReference>